<keyword evidence="1" id="KW-0175">Coiled coil</keyword>
<sequence>MALSGNFQFRPPNNADVLNSERPSNEEVEYVDADSKKIALANADSIIFDSIASKKAVKDVFTQSSSFLDQSLRMVDKMQEAIDKKTNQIKANNCLTMEGLEKEMKELSEVHRNVKLLDFAAQRYGLSLIKGELHIIYTHDDCVFAGELELNEEEQTDLICGGCIARKHRGHDYEEVQFAGSELRESVLSEVAAAEPLAEGYKESMHELIDELTSAAEEKLKRLDELSILTETQRQKIRENNFLTKEQLQKEADALKGIYMKAHREVDAIEEWKEHAKRVLKQ</sequence>
<reference evidence="2" key="1">
    <citation type="submission" date="2023-06" db="EMBL/GenBank/DDBJ databases">
        <title>Genomic analysis of the entomopathogenic nematode Steinernema hermaphroditum.</title>
        <authorList>
            <person name="Schwarz E.M."/>
            <person name="Heppert J.K."/>
            <person name="Baniya A."/>
            <person name="Schwartz H.T."/>
            <person name="Tan C.-H."/>
            <person name="Antoshechkin I."/>
            <person name="Sternberg P.W."/>
            <person name="Goodrich-Blair H."/>
            <person name="Dillman A.R."/>
        </authorList>
    </citation>
    <scope>NUCLEOTIDE SEQUENCE</scope>
    <source>
        <strain evidence="2">PS9179</strain>
        <tissue evidence="2">Whole animal</tissue>
    </source>
</reference>
<feature type="coiled-coil region" evidence="1">
    <location>
        <begin position="68"/>
        <end position="117"/>
    </location>
</feature>
<evidence type="ECO:0000313" key="3">
    <source>
        <dbReference type="Proteomes" id="UP001175271"/>
    </source>
</evidence>
<evidence type="ECO:0000256" key="1">
    <source>
        <dbReference type="SAM" id="Coils"/>
    </source>
</evidence>
<keyword evidence="3" id="KW-1185">Reference proteome</keyword>
<gene>
    <name evidence="2" type="ORF">QR680_004255</name>
</gene>
<dbReference type="Proteomes" id="UP001175271">
    <property type="component" value="Unassembled WGS sequence"/>
</dbReference>
<dbReference type="EMBL" id="JAUCMV010000003">
    <property type="protein sequence ID" value="KAK0408945.1"/>
    <property type="molecule type" value="Genomic_DNA"/>
</dbReference>
<protein>
    <submittedName>
        <fullName evidence="2">Uncharacterized protein</fullName>
    </submittedName>
</protein>
<accession>A0AA39HP54</accession>
<feature type="coiled-coil region" evidence="1">
    <location>
        <begin position="198"/>
        <end position="265"/>
    </location>
</feature>
<name>A0AA39HP54_9BILA</name>
<comment type="caution">
    <text evidence="2">The sequence shown here is derived from an EMBL/GenBank/DDBJ whole genome shotgun (WGS) entry which is preliminary data.</text>
</comment>
<evidence type="ECO:0000313" key="2">
    <source>
        <dbReference type="EMBL" id="KAK0408945.1"/>
    </source>
</evidence>
<organism evidence="2 3">
    <name type="scientific">Steinernema hermaphroditum</name>
    <dbReference type="NCBI Taxonomy" id="289476"/>
    <lineage>
        <taxon>Eukaryota</taxon>
        <taxon>Metazoa</taxon>
        <taxon>Ecdysozoa</taxon>
        <taxon>Nematoda</taxon>
        <taxon>Chromadorea</taxon>
        <taxon>Rhabditida</taxon>
        <taxon>Tylenchina</taxon>
        <taxon>Panagrolaimomorpha</taxon>
        <taxon>Strongyloidoidea</taxon>
        <taxon>Steinernematidae</taxon>
        <taxon>Steinernema</taxon>
    </lineage>
</organism>
<dbReference type="AlphaFoldDB" id="A0AA39HP54"/>
<proteinExistence type="predicted"/>